<feature type="binding site" evidence="5">
    <location>
        <position position="48"/>
    </location>
    <ligand>
        <name>spermidine</name>
        <dbReference type="ChEBI" id="CHEBI:57834"/>
    </ligand>
</feature>
<keyword evidence="3 6" id="KW-0732">Signal</keyword>
<dbReference type="InterPro" id="IPR001188">
    <property type="entry name" value="Sperm_putr-bd"/>
</dbReference>
<keyword evidence="4" id="KW-0574">Periplasm</keyword>
<dbReference type="GO" id="GO:0042597">
    <property type="term" value="C:periplasmic space"/>
    <property type="evidence" value="ECO:0007669"/>
    <property type="project" value="UniProtKB-SubCell"/>
</dbReference>
<evidence type="ECO:0000256" key="1">
    <source>
        <dbReference type="ARBA" id="ARBA00004418"/>
    </source>
</evidence>
<evidence type="ECO:0000313" key="7">
    <source>
        <dbReference type="EMBL" id="TJY42349.1"/>
    </source>
</evidence>
<evidence type="ECO:0000256" key="3">
    <source>
        <dbReference type="ARBA" id="ARBA00022729"/>
    </source>
</evidence>
<evidence type="ECO:0000256" key="5">
    <source>
        <dbReference type="PIRSR" id="PIRSR019574-1"/>
    </source>
</evidence>
<dbReference type="Gene3D" id="3.40.190.10">
    <property type="entry name" value="Periplasmic binding protein-like II"/>
    <property type="match status" value="2"/>
</dbReference>
<dbReference type="GO" id="GO:0019808">
    <property type="term" value="F:polyamine binding"/>
    <property type="evidence" value="ECO:0007669"/>
    <property type="project" value="InterPro"/>
</dbReference>
<comment type="subcellular location">
    <subcellularLocation>
        <location evidence="1">Periplasm</location>
    </subcellularLocation>
</comment>
<dbReference type="PANTHER" id="PTHR30222:SF17">
    <property type="entry name" value="SPERMIDINE_PUTRESCINE-BINDING PERIPLASMIC PROTEIN"/>
    <property type="match status" value="1"/>
</dbReference>
<proteinExistence type="predicted"/>
<dbReference type="Pfam" id="PF13416">
    <property type="entry name" value="SBP_bac_8"/>
    <property type="match status" value="1"/>
</dbReference>
<reference evidence="7 8" key="1">
    <citation type="submission" date="2019-04" db="EMBL/GenBank/DDBJ databases">
        <title>Cohnella sp. nov., isolated from soil.</title>
        <authorList>
            <person name="Kim W."/>
        </authorList>
    </citation>
    <scope>NUCLEOTIDE SEQUENCE [LARGE SCALE GENOMIC DNA]</scope>
    <source>
        <strain evidence="7 8">CAU 1483</strain>
    </source>
</reference>
<dbReference type="RefSeq" id="WP_136777639.1">
    <property type="nucleotide sequence ID" value="NZ_SUPK01000004.1"/>
</dbReference>
<comment type="caution">
    <text evidence="7">The sequence shown here is derived from an EMBL/GenBank/DDBJ whole genome shotgun (WGS) entry which is preliminary data.</text>
</comment>
<dbReference type="InterPro" id="IPR006059">
    <property type="entry name" value="SBP"/>
</dbReference>
<evidence type="ECO:0000256" key="6">
    <source>
        <dbReference type="SAM" id="SignalP"/>
    </source>
</evidence>
<dbReference type="PANTHER" id="PTHR30222">
    <property type="entry name" value="SPERMIDINE/PUTRESCINE-BINDING PERIPLASMIC PROTEIN"/>
    <property type="match status" value="1"/>
</dbReference>
<dbReference type="EMBL" id="SUPK01000004">
    <property type="protein sequence ID" value="TJY42349.1"/>
    <property type="molecule type" value="Genomic_DNA"/>
</dbReference>
<dbReference type="Proteomes" id="UP000309673">
    <property type="component" value="Unassembled WGS sequence"/>
</dbReference>
<accession>A0A4V5LSI7</accession>
<sequence>MRMTWLKPLTILTIFALAAASVLAGCGSKSGSDGEKQDKVLNVFNWSEYLPESVVEKFENQYGVKVNYNTYSSNEEMLAKLSVGSSGYDIAVASEFMVEIMIHQGLLQEIGLNHIPNFKNIGGEFKNLAFDPGNKFSVPYMWGDAMIAVDRDKVKEPITGYKDLWNPKFKNSLVILDDQRAVMGMALKKLGYSINEKDETRLQEAKQELKKLLPNIKAYDSDSPKTMLINGEASIGYVWGAEAALAHREKPSIQYVLPEEGLYIWQDNFVIPKNAPHKKMAETFINFILDPNISAEISDAFPYANPNTEALKLIDKSIIEDIAVYLPNDILAKGEHLAYIGEAAQLYDRIWSEIKQ</sequence>
<dbReference type="CDD" id="cd13590">
    <property type="entry name" value="PBP2_PotD_PotF_like"/>
    <property type="match status" value="1"/>
</dbReference>
<protein>
    <submittedName>
        <fullName evidence="7">Spermidine/putrescine ABC transporter substrate-binding protein</fullName>
    </submittedName>
</protein>
<keyword evidence="8" id="KW-1185">Reference proteome</keyword>
<dbReference type="OrthoDB" id="9769319at2"/>
<evidence type="ECO:0000256" key="4">
    <source>
        <dbReference type="ARBA" id="ARBA00022764"/>
    </source>
</evidence>
<dbReference type="SUPFAM" id="SSF53850">
    <property type="entry name" value="Periplasmic binding protein-like II"/>
    <property type="match status" value="1"/>
</dbReference>
<dbReference type="PROSITE" id="PS51257">
    <property type="entry name" value="PROKAR_LIPOPROTEIN"/>
    <property type="match status" value="1"/>
</dbReference>
<feature type="signal peptide" evidence="6">
    <location>
        <begin position="1"/>
        <end position="24"/>
    </location>
</feature>
<gene>
    <name evidence="7" type="ORF">E5161_10150</name>
</gene>
<organism evidence="7 8">
    <name type="scientific">Cohnella pontilimi</name>
    <dbReference type="NCBI Taxonomy" id="2564100"/>
    <lineage>
        <taxon>Bacteria</taxon>
        <taxon>Bacillati</taxon>
        <taxon>Bacillota</taxon>
        <taxon>Bacilli</taxon>
        <taxon>Bacillales</taxon>
        <taxon>Paenibacillaceae</taxon>
        <taxon>Cohnella</taxon>
    </lineage>
</organism>
<dbReference type="AlphaFoldDB" id="A0A4V5LSI7"/>
<keyword evidence="2" id="KW-0813">Transport</keyword>
<dbReference type="GO" id="GO:0015846">
    <property type="term" value="P:polyamine transport"/>
    <property type="evidence" value="ECO:0007669"/>
    <property type="project" value="InterPro"/>
</dbReference>
<evidence type="ECO:0000313" key="8">
    <source>
        <dbReference type="Proteomes" id="UP000309673"/>
    </source>
</evidence>
<name>A0A4V5LSI7_9BACL</name>
<evidence type="ECO:0000256" key="2">
    <source>
        <dbReference type="ARBA" id="ARBA00022448"/>
    </source>
</evidence>
<feature type="chain" id="PRO_5039160632" evidence="6">
    <location>
        <begin position="25"/>
        <end position="356"/>
    </location>
</feature>
<dbReference type="PRINTS" id="PR00909">
    <property type="entry name" value="SPERMDNBNDNG"/>
</dbReference>
<dbReference type="PIRSF" id="PIRSF019574">
    <property type="entry name" value="Periplasmic_polyamine_BP"/>
    <property type="match status" value="1"/>
</dbReference>